<evidence type="ECO:0000256" key="1">
    <source>
        <dbReference type="SAM" id="SignalP"/>
    </source>
</evidence>
<name>A0A2S6BSG4_9PEZI</name>
<feature type="signal peptide" evidence="1">
    <location>
        <begin position="1"/>
        <end position="20"/>
    </location>
</feature>
<feature type="chain" id="PRO_5015572290" evidence="1">
    <location>
        <begin position="21"/>
        <end position="184"/>
    </location>
</feature>
<dbReference type="EMBL" id="PNEN01001785">
    <property type="protein sequence ID" value="PPJ50433.1"/>
    <property type="molecule type" value="Genomic_DNA"/>
</dbReference>
<organism evidence="2 3">
    <name type="scientific">Cercospora berteroae</name>
    <dbReference type="NCBI Taxonomy" id="357750"/>
    <lineage>
        <taxon>Eukaryota</taxon>
        <taxon>Fungi</taxon>
        <taxon>Dikarya</taxon>
        <taxon>Ascomycota</taxon>
        <taxon>Pezizomycotina</taxon>
        <taxon>Dothideomycetes</taxon>
        <taxon>Dothideomycetidae</taxon>
        <taxon>Mycosphaerellales</taxon>
        <taxon>Mycosphaerellaceae</taxon>
        <taxon>Cercospora</taxon>
    </lineage>
</organism>
<proteinExistence type="predicted"/>
<accession>A0A2S6BSG4</accession>
<sequence length="184" mass="20494">MHCKNLISLAAALLLGQAAALPTQLQPQNVHQNDIAARAPTQDLYNNLAARDDQAVQEAQAEANANAKKIFDVMQQMKTNQENNIPNTMTEEQARQQYPFAFSLSDYQTSTTPQVGIAPEFYGFGSGEDENGSFQNFGYYQLSKSENGVAWKGPGFNYDLSRGSLSTDFNKMTPYVYLDPTFWK</sequence>
<comment type="caution">
    <text evidence="2">The sequence shown here is derived from an EMBL/GenBank/DDBJ whole genome shotgun (WGS) entry which is preliminary data.</text>
</comment>
<evidence type="ECO:0000313" key="2">
    <source>
        <dbReference type="EMBL" id="PPJ50433.1"/>
    </source>
</evidence>
<keyword evidence="3" id="KW-1185">Reference proteome</keyword>
<reference evidence="3" key="1">
    <citation type="journal article" date="2017" name="bioRxiv">
        <title>Conservation of a gene cluster reveals novel cercosporin biosynthetic mechanisms and extends production to the genus Colletotrichum.</title>
        <authorList>
            <person name="de Jonge R."/>
            <person name="Ebert M.K."/>
            <person name="Huitt-Roehl C.R."/>
            <person name="Pal P."/>
            <person name="Suttle J.C."/>
            <person name="Spanner R.E."/>
            <person name="Neubauer J.D."/>
            <person name="Jurick W.M.II."/>
            <person name="Stott K.A."/>
            <person name="Secor G.A."/>
            <person name="Thomma B.P.H.J."/>
            <person name="Van de Peer Y."/>
            <person name="Townsend C.A."/>
            <person name="Bolton M.D."/>
        </authorList>
    </citation>
    <scope>NUCLEOTIDE SEQUENCE [LARGE SCALE GENOMIC DNA]</scope>
    <source>
        <strain evidence="3">CBS538.71</strain>
    </source>
</reference>
<dbReference type="AlphaFoldDB" id="A0A2S6BSG4"/>
<gene>
    <name evidence="2" type="ORF">CBER1_05559</name>
</gene>
<protein>
    <submittedName>
        <fullName evidence="2">Uncharacterized protein</fullName>
    </submittedName>
</protein>
<dbReference type="Proteomes" id="UP000237631">
    <property type="component" value="Unassembled WGS sequence"/>
</dbReference>
<dbReference type="OrthoDB" id="3650733at2759"/>
<keyword evidence="1" id="KW-0732">Signal</keyword>
<evidence type="ECO:0000313" key="3">
    <source>
        <dbReference type="Proteomes" id="UP000237631"/>
    </source>
</evidence>